<dbReference type="InterPro" id="IPR049900">
    <property type="entry name" value="PKS_mFAS_DH"/>
</dbReference>
<dbReference type="GO" id="GO:0004312">
    <property type="term" value="F:fatty acid synthase activity"/>
    <property type="evidence" value="ECO:0007669"/>
    <property type="project" value="TreeGrafter"/>
</dbReference>
<dbReference type="EMBL" id="CAJVCH010186578">
    <property type="protein sequence ID" value="CAG7729934.1"/>
    <property type="molecule type" value="Genomic_DNA"/>
</dbReference>
<dbReference type="InterPro" id="IPR050091">
    <property type="entry name" value="PKS_NRPS_Biosynth_Enz"/>
</dbReference>
<dbReference type="OrthoDB" id="6432380at2759"/>
<dbReference type="PROSITE" id="PS51257">
    <property type="entry name" value="PROKAR_LIPOPROTEIN"/>
    <property type="match status" value="1"/>
</dbReference>
<dbReference type="PANTHER" id="PTHR43775">
    <property type="entry name" value="FATTY ACID SYNTHASE"/>
    <property type="match status" value="1"/>
</dbReference>
<evidence type="ECO:0000313" key="11">
    <source>
        <dbReference type="EMBL" id="CAG7729934.1"/>
    </source>
</evidence>
<keyword evidence="12" id="KW-1185">Reference proteome</keyword>
<dbReference type="PROSITE" id="PS52019">
    <property type="entry name" value="PKS_MFAS_DH"/>
    <property type="match status" value="1"/>
</dbReference>
<keyword evidence="8" id="KW-0511">Multifunctional enzyme</keyword>
<evidence type="ECO:0000256" key="1">
    <source>
        <dbReference type="ARBA" id="ARBA00022450"/>
    </source>
</evidence>
<keyword evidence="7" id="KW-0275">Fatty acid biosynthesis</keyword>
<protein>
    <recommendedName>
        <fullName evidence="10">PKS/mFAS DH domain-containing protein</fullName>
    </recommendedName>
</protein>
<feature type="active site" description="Proton acceptor; for dehydratase activity" evidence="9">
    <location>
        <position position="123"/>
    </location>
</feature>
<evidence type="ECO:0000256" key="2">
    <source>
        <dbReference type="ARBA" id="ARBA00022516"/>
    </source>
</evidence>
<evidence type="ECO:0000256" key="3">
    <source>
        <dbReference type="ARBA" id="ARBA00022832"/>
    </source>
</evidence>
<feature type="domain" description="PKS/mFAS DH" evidence="10">
    <location>
        <begin position="89"/>
        <end position="358"/>
    </location>
</feature>
<evidence type="ECO:0000256" key="9">
    <source>
        <dbReference type="PROSITE-ProRule" id="PRU01363"/>
    </source>
</evidence>
<keyword evidence="4" id="KW-0521">NADP</keyword>
<evidence type="ECO:0000256" key="7">
    <source>
        <dbReference type="ARBA" id="ARBA00023160"/>
    </source>
</evidence>
<evidence type="ECO:0000256" key="4">
    <source>
        <dbReference type="ARBA" id="ARBA00022857"/>
    </source>
</evidence>
<feature type="region of interest" description="C-terminal hotdog fold" evidence="9">
    <location>
        <begin position="224"/>
        <end position="358"/>
    </location>
</feature>
<proteinExistence type="predicted"/>
<name>A0A8J2P3R6_9HEXA</name>
<feature type="active site" description="Proton donor; for dehydratase activity" evidence="9">
    <location>
        <position position="273"/>
    </location>
</feature>
<accession>A0A8J2P3R6</accession>
<evidence type="ECO:0000256" key="5">
    <source>
        <dbReference type="ARBA" id="ARBA00023002"/>
    </source>
</evidence>
<dbReference type="GO" id="GO:0006633">
    <property type="term" value="P:fatty acid biosynthetic process"/>
    <property type="evidence" value="ECO:0007669"/>
    <property type="project" value="UniProtKB-KW"/>
</dbReference>
<keyword evidence="1" id="KW-0596">Phosphopantetheine</keyword>
<keyword evidence="3" id="KW-0276">Fatty acid metabolism</keyword>
<reference evidence="11" key="1">
    <citation type="submission" date="2021-06" db="EMBL/GenBank/DDBJ databases">
        <authorList>
            <person name="Hodson N. C."/>
            <person name="Mongue J. A."/>
            <person name="Jaron S. K."/>
        </authorList>
    </citation>
    <scope>NUCLEOTIDE SEQUENCE</scope>
</reference>
<keyword evidence="2" id="KW-0444">Lipid biosynthesis</keyword>
<sequence length="536" mass="61186">MVLKNNGVDLKSILETQDPDSLNNLQNAFVAIVACQIALTDVLKSLDIVPDGKMYFAGCSPKFSALYDPLKFPVSVETPSISSLIKWDHLLSWDVPQYRNEMSVKTGTKFSINLTTDESLSGHIIEDKIVFPAAGYIWLVWKTFAKLQSVNLEELPIHFENMNFKRVTELHPKCSNDFIVSIFSESGDFEVVESKEIVCTGTIRKANKFNGDMLTTNSFASADYKSLDKEDFYKLLRLKGYNYQGFFRGVQNVELEGTWAKIDWHENWTCFLDAILQTQILRFYSNDIIVPIRLETVTIDPIMFRKSLRKEPNTIVMSHCKHSGVVRTTGIRITGIKTSTIMLYKSPAAPSITVQKFRSYVDTIPVTTSKEDVLAFFIGIVVENSHGLSDQPFIFTELLNASHSIDPAPSILYLKFPSVEHRVIQKNCGNKHASSNRRVFESITDVKSLSRCHLVKIEREEEIFRCTDLLHDGGFLALCTPHEFIISKLIVVARRRTENEYIYLMRKCIKWKGKCWPEQLRCFEKNATIKINIVTL</sequence>
<dbReference type="GO" id="GO:0016491">
    <property type="term" value="F:oxidoreductase activity"/>
    <property type="evidence" value="ECO:0007669"/>
    <property type="project" value="UniProtKB-KW"/>
</dbReference>
<dbReference type="AlphaFoldDB" id="A0A8J2P3R6"/>
<gene>
    <name evidence="11" type="ORF">AFUS01_LOCUS18619</name>
</gene>
<dbReference type="Proteomes" id="UP000708208">
    <property type="component" value="Unassembled WGS sequence"/>
</dbReference>
<comment type="caution">
    <text evidence="11">The sequence shown here is derived from an EMBL/GenBank/DDBJ whole genome shotgun (WGS) entry which is preliminary data.</text>
</comment>
<organism evidence="11 12">
    <name type="scientific">Allacma fusca</name>
    <dbReference type="NCBI Taxonomy" id="39272"/>
    <lineage>
        <taxon>Eukaryota</taxon>
        <taxon>Metazoa</taxon>
        <taxon>Ecdysozoa</taxon>
        <taxon>Arthropoda</taxon>
        <taxon>Hexapoda</taxon>
        <taxon>Collembola</taxon>
        <taxon>Symphypleona</taxon>
        <taxon>Sminthuridae</taxon>
        <taxon>Allacma</taxon>
    </lineage>
</organism>
<evidence type="ECO:0000259" key="10">
    <source>
        <dbReference type="PROSITE" id="PS52019"/>
    </source>
</evidence>
<keyword evidence="5" id="KW-0560">Oxidoreductase</keyword>
<keyword evidence="6" id="KW-0443">Lipid metabolism</keyword>
<evidence type="ECO:0000256" key="6">
    <source>
        <dbReference type="ARBA" id="ARBA00023098"/>
    </source>
</evidence>
<evidence type="ECO:0000256" key="8">
    <source>
        <dbReference type="ARBA" id="ARBA00023268"/>
    </source>
</evidence>
<evidence type="ECO:0000313" key="12">
    <source>
        <dbReference type="Proteomes" id="UP000708208"/>
    </source>
</evidence>
<dbReference type="PANTHER" id="PTHR43775:SF7">
    <property type="entry name" value="FATTY ACID SYNTHASE"/>
    <property type="match status" value="1"/>
</dbReference>
<feature type="region of interest" description="N-terminal hotdog fold" evidence="9">
    <location>
        <begin position="89"/>
        <end position="210"/>
    </location>
</feature>